<dbReference type="InterPro" id="IPR001810">
    <property type="entry name" value="F-box_dom"/>
</dbReference>
<reference evidence="2 3" key="1">
    <citation type="submission" date="2014-04" db="EMBL/GenBank/DDBJ databases">
        <authorList>
            <consortium name="DOE Joint Genome Institute"/>
            <person name="Kuo A."/>
            <person name="Kohler A."/>
            <person name="Nagy L.G."/>
            <person name="Floudas D."/>
            <person name="Copeland A."/>
            <person name="Barry K.W."/>
            <person name="Cichocki N."/>
            <person name="Veneault-Fourrey C."/>
            <person name="LaButti K."/>
            <person name="Lindquist E.A."/>
            <person name="Lipzen A."/>
            <person name="Lundell T."/>
            <person name="Morin E."/>
            <person name="Murat C."/>
            <person name="Sun H."/>
            <person name="Tunlid A."/>
            <person name="Henrissat B."/>
            <person name="Grigoriev I.V."/>
            <person name="Hibbett D.S."/>
            <person name="Martin F."/>
            <person name="Nordberg H.P."/>
            <person name="Cantor M.N."/>
            <person name="Hua S.X."/>
        </authorList>
    </citation>
    <scope>NUCLEOTIDE SEQUENCE [LARGE SCALE GENOMIC DNA]</scope>
    <source>
        <strain evidence="2 3">Foug A</strain>
    </source>
</reference>
<dbReference type="Proteomes" id="UP000053989">
    <property type="component" value="Unassembled WGS sequence"/>
</dbReference>
<proteinExistence type="predicted"/>
<dbReference type="SUPFAM" id="SSF52047">
    <property type="entry name" value="RNI-like"/>
    <property type="match status" value="1"/>
</dbReference>
<gene>
    <name evidence="2" type="ORF">SCLCIDRAFT_1009119</name>
</gene>
<dbReference type="EMBL" id="KN822010">
    <property type="protein sequence ID" value="KIM68176.1"/>
    <property type="molecule type" value="Genomic_DNA"/>
</dbReference>
<dbReference type="STRING" id="1036808.A0A0C3EJV2"/>
<evidence type="ECO:0000259" key="1">
    <source>
        <dbReference type="Pfam" id="PF12937"/>
    </source>
</evidence>
<dbReference type="HOGENOM" id="CLU_023752_0_0_1"/>
<dbReference type="InterPro" id="IPR036047">
    <property type="entry name" value="F-box-like_dom_sf"/>
</dbReference>
<dbReference type="AlphaFoldDB" id="A0A0C3EJV2"/>
<sequence length="289" mass="33047">MTTQRTKIAELIRQRPPIHRLPAELLVSILDLAILVHPNCHQRKWQLAQVSRRWRDIILDNPIFWTTITLTTLDRSAIRTHLKRSGNLFLDIVIKVEETPSGIFDTLQYRLLPIVMPHVHRWRSLEVFDGGGVTHDNSLWTIGEYIEDHIEEFPSLKRAIIPGTASTAYPNFLSPAHVPLLEHLELDECQGWEDFAPPSTLKTLKLNFEECAPHYPSFPYLIPTQTLTTLSLSGGHTGWSLQPNSIEFPVLETLILVIGGSSDFLQAIVAPNLEHFEYRPCYCSLHHFL</sequence>
<name>A0A0C3EJV2_9AGAM</name>
<evidence type="ECO:0000313" key="2">
    <source>
        <dbReference type="EMBL" id="KIM68176.1"/>
    </source>
</evidence>
<dbReference type="Gene3D" id="1.20.1280.50">
    <property type="match status" value="1"/>
</dbReference>
<dbReference type="Pfam" id="PF12937">
    <property type="entry name" value="F-box-like"/>
    <property type="match status" value="1"/>
</dbReference>
<evidence type="ECO:0000313" key="3">
    <source>
        <dbReference type="Proteomes" id="UP000053989"/>
    </source>
</evidence>
<organism evidence="2 3">
    <name type="scientific">Scleroderma citrinum Foug A</name>
    <dbReference type="NCBI Taxonomy" id="1036808"/>
    <lineage>
        <taxon>Eukaryota</taxon>
        <taxon>Fungi</taxon>
        <taxon>Dikarya</taxon>
        <taxon>Basidiomycota</taxon>
        <taxon>Agaricomycotina</taxon>
        <taxon>Agaricomycetes</taxon>
        <taxon>Agaricomycetidae</taxon>
        <taxon>Boletales</taxon>
        <taxon>Sclerodermatineae</taxon>
        <taxon>Sclerodermataceae</taxon>
        <taxon>Scleroderma</taxon>
    </lineage>
</organism>
<keyword evidence="3" id="KW-1185">Reference proteome</keyword>
<dbReference type="OrthoDB" id="2649251at2759"/>
<feature type="domain" description="F-box" evidence="1">
    <location>
        <begin position="18"/>
        <end position="70"/>
    </location>
</feature>
<dbReference type="InParanoid" id="A0A0C3EJV2"/>
<protein>
    <recommendedName>
        <fullName evidence="1">F-box domain-containing protein</fullName>
    </recommendedName>
</protein>
<accession>A0A0C3EJV2</accession>
<reference evidence="3" key="2">
    <citation type="submission" date="2015-01" db="EMBL/GenBank/DDBJ databases">
        <title>Evolutionary Origins and Diversification of the Mycorrhizal Mutualists.</title>
        <authorList>
            <consortium name="DOE Joint Genome Institute"/>
            <consortium name="Mycorrhizal Genomics Consortium"/>
            <person name="Kohler A."/>
            <person name="Kuo A."/>
            <person name="Nagy L.G."/>
            <person name="Floudas D."/>
            <person name="Copeland A."/>
            <person name="Barry K.W."/>
            <person name="Cichocki N."/>
            <person name="Veneault-Fourrey C."/>
            <person name="LaButti K."/>
            <person name="Lindquist E.A."/>
            <person name="Lipzen A."/>
            <person name="Lundell T."/>
            <person name="Morin E."/>
            <person name="Murat C."/>
            <person name="Riley R."/>
            <person name="Ohm R."/>
            <person name="Sun H."/>
            <person name="Tunlid A."/>
            <person name="Henrissat B."/>
            <person name="Grigoriev I.V."/>
            <person name="Hibbett D.S."/>
            <person name="Martin F."/>
        </authorList>
    </citation>
    <scope>NUCLEOTIDE SEQUENCE [LARGE SCALE GENOMIC DNA]</scope>
    <source>
        <strain evidence="3">Foug A</strain>
    </source>
</reference>
<dbReference type="SUPFAM" id="SSF81383">
    <property type="entry name" value="F-box domain"/>
    <property type="match status" value="1"/>
</dbReference>